<name>A0A2Z3GYE4_9BACT</name>
<gene>
    <name evidence="1" type="ORF">C1280_04535</name>
</gene>
<accession>A0A2Z3GYE4</accession>
<keyword evidence="2" id="KW-1185">Reference proteome</keyword>
<dbReference type="KEGG" id="gog:C1280_04535"/>
<dbReference type="Proteomes" id="UP000245802">
    <property type="component" value="Chromosome"/>
</dbReference>
<organism evidence="1 2">
    <name type="scientific">Gemmata obscuriglobus</name>
    <dbReference type="NCBI Taxonomy" id="114"/>
    <lineage>
        <taxon>Bacteria</taxon>
        <taxon>Pseudomonadati</taxon>
        <taxon>Planctomycetota</taxon>
        <taxon>Planctomycetia</taxon>
        <taxon>Gemmatales</taxon>
        <taxon>Gemmataceae</taxon>
        <taxon>Gemmata</taxon>
    </lineage>
</organism>
<protein>
    <submittedName>
        <fullName evidence="1">Uncharacterized protein</fullName>
    </submittedName>
</protein>
<proteinExistence type="predicted"/>
<sequence>MMTDGMQVTLNNVREAAQHVLAEFGGKRPPVLPEKLADYLSSGSATGTVYRIPVLNPRAGARVALVSPVLRGFIVVRLDRPPVEGAKVESIRTEGVPPSTHGAS</sequence>
<dbReference type="EMBL" id="CP025958">
    <property type="protein sequence ID" value="AWM36356.1"/>
    <property type="molecule type" value="Genomic_DNA"/>
</dbReference>
<evidence type="ECO:0000313" key="2">
    <source>
        <dbReference type="Proteomes" id="UP000245802"/>
    </source>
</evidence>
<evidence type="ECO:0000313" key="1">
    <source>
        <dbReference type="EMBL" id="AWM36356.1"/>
    </source>
</evidence>
<dbReference type="AlphaFoldDB" id="A0A2Z3GYE4"/>
<reference evidence="1 2" key="1">
    <citation type="submission" date="2018-01" db="EMBL/GenBank/DDBJ databases">
        <title>G. obscuriglobus.</title>
        <authorList>
            <person name="Franke J."/>
            <person name="Blomberg W."/>
            <person name="Selmecki A."/>
        </authorList>
    </citation>
    <scope>NUCLEOTIDE SEQUENCE [LARGE SCALE GENOMIC DNA]</scope>
    <source>
        <strain evidence="1 2">DSM 5831</strain>
    </source>
</reference>